<sequence>MRRRLWRISNPSLSSVDLSLSLSLCVCVGGHRRWRFLVGDSRRGFMKGEWWVTVAEQDLNGAFAPSASPYCTICFSSCTITFCFSLLYHWPLLIVHDCRPVITCQEGNSLWKRVISGCNGSARTWSSMPCSSTASGCWKSIVKIGDKNMSNGCSLNTYFAGSVGNGSTILFWGDTWIRDVPLRLLYPNLFRLEEDKWVVVNNRMKVINGIKTLVWGWRSEPTSHDEIAELFHLLEDLFNFEWTGGCDTWRWKGDAREEAAFDGEEEFEETVVDNTEEIDSEGEVEEDENKDGEDEEEEEEEDDDVQEVVPQIY</sequence>
<proteinExistence type="predicted"/>
<dbReference type="Proteomes" id="UP001056120">
    <property type="component" value="Linkage Group LG06"/>
</dbReference>
<protein>
    <submittedName>
        <fullName evidence="1">Uncharacterized protein</fullName>
    </submittedName>
</protein>
<comment type="caution">
    <text evidence="1">The sequence shown here is derived from an EMBL/GenBank/DDBJ whole genome shotgun (WGS) entry which is preliminary data.</text>
</comment>
<reference evidence="1 2" key="2">
    <citation type="journal article" date="2022" name="Mol. Ecol. Resour.">
        <title>The genomes of chicory, endive, great burdock and yacon provide insights into Asteraceae paleo-polyploidization history and plant inulin production.</title>
        <authorList>
            <person name="Fan W."/>
            <person name="Wang S."/>
            <person name="Wang H."/>
            <person name="Wang A."/>
            <person name="Jiang F."/>
            <person name="Liu H."/>
            <person name="Zhao H."/>
            <person name="Xu D."/>
            <person name="Zhang Y."/>
        </authorList>
    </citation>
    <scope>NUCLEOTIDE SEQUENCE [LARGE SCALE GENOMIC DNA]</scope>
    <source>
        <strain evidence="2">cv. Yunnan</strain>
        <tissue evidence="1">Leaves</tissue>
    </source>
</reference>
<accession>A0ACB9IZP9</accession>
<name>A0ACB9IZP9_9ASTR</name>
<dbReference type="EMBL" id="CM042023">
    <property type="protein sequence ID" value="KAI3813509.1"/>
    <property type="molecule type" value="Genomic_DNA"/>
</dbReference>
<gene>
    <name evidence="1" type="ORF">L1987_18234</name>
</gene>
<organism evidence="1 2">
    <name type="scientific">Smallanthus sonchifolius</name>
    <dbReference type="NCBI Taxonomy" id="185202"/>
    <lineage>
        <taxon>Eukaryota</taxon>
        <taxon>Viridiplantae</taxon>
        <taxon>Streptophyta</taxon>
        <taxon>Embryophyta</taxon>
        <taxon>Tracheophyta</taxon>
        <taxon>Spermatophyta</taxon>
        <taxon>Magnoliopsida</taxon>
        <taxon>eudicotyledons</taxon>
        <taxon>Gunneridae</taxon>
        <taxon>Pentapetalae</taxon>
        <taxon>asterids</taxon>
        <taxon>campanulids</taxon>
        <taxon>Asterales</taxon>
        <taxon>Asteraceae</taxon>
        <taxon>Asteroideae</taxon>
        <taxon>Heliantheae alliance</taxon>
        <taxon>Millerieae</taxon>
        <taxon>Smallanthus</taxon>
    </lineage>
</organism>
<keyword evidence="2" id="KW-1185">Reference proteome</keyword>
<evidence type="ECO:0000313" key="1">
    <source>
        <dbReference type="EMBL" id="KAI3813509.1"/>
    </source>
</evidence>
<reference evidence="2" key="1">
    <citation type="journal article" date="2022" name="Mol. Ecol. Resour.">
        <title>The genomes of chicory, endive, great burdock and yacon provide insights into Asteraceae palaeo-polyploidization history and plant inulin production.</title>
        <authorList>
            <person name="Fan W."/>
            <person name="Wang S."/>
            <person name="Wang H."/>
            <person name="Wang A."/>
            <person name="Jiang F."/>
            <person name="Liu H."/>
            <person name="Zhao H."/>
            <person name="Xu D."/>
            <person name="Zhang Y."/>
        </authorList>
    </citation>
    <scope>NUCLEOTIDE SEQUENCE [LARGE SCALE GENOMIC DNA]</scope>
    <source>
        <strain evidence="2">cv. Yunnan</strain>
    </source>
</reference>
<evidence type="ECO:0000313" key="2">
    <source>
        <dbReference type="Proteomes" id="UP001056120"/>
    </source>
</evidence>